<organism evidence="2 3">
    <name type="scientific">Belnapia arida</name>
    <dbReference type="NCBI Taxonomy" id="2804533"/>
    <lineage>
        <taxon>Bacteria</taxon>
        <taxon>Pseudomonadati</taxon>
        <taxon>Pseudomonadota</taxon>
        <taxon>Alphaproteobacteria</taxon>
        <taxon>Acetobacterales</taxon>
        <taxon>Roseomonadaceae</taxon>
        <taxon>Belnapia</taxon>
    </lineage>
</organism>
<evidence type="ECO:0000313" key="3">
    <source>
        <dbReference type="Proteomes" id="UP000660885"/>
    </source>
</evidence>
<dbReference type="CDD" id="cd06259">
    <property type="entry name" value="YdcF-like"/>
    <property type="match status" value="1"/>
</dbReference>
<accession>A0ABS1U2L6</accession>
<sequence length="167" mass="17971">MRAAIIIFGAAVRPDGSASPTLRRRVEAAARFGARLADPFYIPTGAQGRFGPAESHVMSELLQSFGVPAGRIAEEPTGTDSLSSARACAALLRRLGHDGPVYAATSRFHLTRCVLLLRILGLPARPVPIGGSAGAEGFTRRWYWRLREVPAIPYDAALALWHRLRGG</sequence>
<proteinExistence type="predicted"/>
<dbReference type="InterPro" id="IPR051599">
    <property type="entry name" value="Cell_Envelope_Assoc"/>
</dbReference>
<keyword evidence="3" id="KW-1185">Reference proteome</keyword>
<evidence type="ECO:0000313" key="2">
    <source>
        <dbReference type="EMBL" id="MBL6078920.1"/>
    </source>
</evidence>
<evidence type="ECO:0000259" key="1">
    <source>
        <dbReference type="Pfam" id="PF02698"/>
    </source>
</evidence>
<protein>
    <submittedName>
        <fullName evidence="2">YdcF family protein</fullName>
    </submittedName>
</protein>
<dbReference type="PANTHER" id="PTHR30336:SF20">
    <property type="entry name" value="DUF218 DOMAIN-CONTAINING PROTEIN"/>
    <property type="match status" value="1"/>
</dbReference>
<dbReference type="EMBL" id="JAETWB010000004">
    <property type="protein sequence ID" value="MBL6078920.1"/>
    <property type="molecule type" value="Genomic_DNA"/>
</dbReference>
<name>A0ABS1U2L6_9PROT</name>
<dbReference type="RefSeq" id="WP_202832181.1">
    <property type="nucleotide sequence ID" value="NZ_JAETWB010000004.1"/>
</dbReference>
<comment type="caution">
    <text evidence="2">The sequence shown here is derived from an EMBL/GenBank/DDBJ whole genome shotgun (WGS) entry which is preliminary data.</text>
</comment>
<feature type="domain" description="DUF218" evidence="1">
    <location>
        <begin position="4"/>
        <end position="141"/>
    </location>
</feature>
<gene>
    <name evidence="2" type="ORF">JMJ56_12955</name>
</gene>
<dbReference type="PANTHER" id="PTHR30336">
    <property type="entry name" value="INNER MEMBRANE PROTEIN, PROBABLE PERMEASE"/>
    <property type="match status" value="1"/>
</dbReference>
<dbReference type="InterPro" id="IPR003848">
    <property type="entry name" value="DUF218"/>
</dbReference>
<dbReference type="Proteomes" id="UP000660885">
    <property type="component" value="Unassembled WGS sequence"/>
</dbReference>
<reference evidence="2 3" key="1">
    <citation type="submission" date="2021-01" db="EMBL/GenBank/DDBJ databases">
        <title>Belnapia mucosa sp. nov. and Belnapia arida sp. nov., isolated from the Tabernas Desert (Almeria, Spain).</title>
        <authorList>
            <person name="Molina-Menor E."/>
            <person name="Vidal-Verdu A."/>
            <person name="Calonge A."/>
            <person name="Satari L."/>
            <person name="Pereto J."/>
            <person name="Porcar M."/>
        </authorList>
    </citation>
    <scope>NUCLEOTIDE SEQUENCE [LARGE SCALE GENOMIC DNA]</scope>
    <source>
        <strain evidence="2 3">T18</strain>
    </source>
</reference>
<dbReference type="Pfam" id="PF02698">
    <property type="entry name" value="DUF218"/>
    <property type="match status" value="1"/>
</dbReference>